<feature type="region of interest" description="Disordered" evidence="1">
    <location>
        <begin position="84"/>
        <end position="107"/>
    </location>
</feature>
<gene>
    <name evidence="2" type="ORF">RPMA_15350</name>
</gene>
<feature type="compositionally biased region" description="Basic and acidic residues" evidence="1">
    <location>
        <begin position="84"/>
        <end position="99"/>
    </location>
</feature>
<evidence type="ECO:0000313" key="3">
    <source>
        <dbReference type="Proteomes" id="UP000682843"/>
    </source>
</evidence>
<organism evidence="2 3">
    <name type="scientific">Tardiphaga alba</name>
    <dbReference type="NCBI Taxonomy" id="340268"/>
    <lineage>
        <taxon>Bacteria</taxon>
        <taxon>Pseudomonadati</taxon>
        <taxon>Pseudomonadota</taxon>
        <taxon>Alphaproteobacteria</taxon>
        <taxon>Hyphomicrobiales</taxon>
        <taxon>Nitrobacteraceae</taxon>
        <taxon>Tardiphaga</taxon>
    </lineage>
</organism>
<keyword evidence="3" id="KW-1185">Reference proteome</keyword>
<dbReference type="RefSeq" id="WP_211908395.1">
    <property type="nucleotide sequence ID" value="NZ_CP036498.1"/>
</dbReference>
<sequence length="107" mass="12349">MILRHQMSKARRAKVLEFDIKLYSMVAEELAKVPEDRRSSPIIVSEINGRSWKQPAFRQQWREAAKTAKIPSLIRNMDSRAGEASEMIDIKDDNLEKHTSRPVTRAS</sequence>
<proteinExistence type="predicted"/>
<reference evidence="2 3" key="1">
    <citation type="submission" date="2019-02" db="EMBL/GenBank/DDBJ databases">
        <title>Emended description of the genus Rhodopseudomonas and description of Rhodopseudomonas albus sp. nov., a non-phototrophic, heavy-metal-tolerant bacterium isolated from garden soil.</title>
        <authorList>
            <person name="Bao Z."/>
            <person name="Cao W.W."/>
            <person name="Sato Y."/>
            <person name="Nishizawa T."/>
            <person name="Zhao J."/>
            <person name="Guo Y."/>
            <person name="Ohta H."/>
        </authorList>
    </citation>
    <scope>NUCLEOTIDE SEQUENCE [LARGE SCALE GENOMIC DNA]</scope>
    <source>
        <strain evidence="2 3">SK50-23</strain>
    </source>
</reference>
<name>A0ABX8ACK1_9BRAD</name>
<evidence type="ECO:0000313" key="2">
    <source>
        <dbReference type="EMBL" id="QUS40050.1"/>
    </source>
</evidence>
<dbReference type="EMBL" id="CP036498">
    <property type="protein sequence ID" value="QUS40050.1"/>
    <property type="molecule type" value="Genomic_DNA"/>
</dbReference>
<accession>A0ABX8ACK1</accession>
<dbReference type="Proteomes" id="UP000682843">
    <property type="component" value="Chromosome"/>
</dbReference>
<protein>
    <submittedName>
        <fullName evidence="2">Uncharacterized protein</fullName>
    </submittedName>
</protein>
<evidence type="ECO:0000256" key="1">
    <source>
        <dbReference type="SAM" id="MobiDB-lite"/>
    </source>
</evidence>